<keyword evidence="2" id="KW-1185">Reference proteome</keyword>
<accession>A0A087BR73</accession>
<reference evidence="1 2" key="1">
    <citation type="submission" date="2014-03" db="EMBL/GenBank/DDBJ databases">
        <title>Genomics of Bifidobacteria.</title>
        <authorList>
            <person name="Ventura M."/>
            <person name="Milani C."/>
            <person name="Lugli G.A."/>
        </authorList>
    </citation>
    <scope>NUCLEOTIDE SEQUENCE [LARGE SCALE GENOMIC DNA]</scope>
    <source>
        <strain evidence="1 2">LMG 11592</strain>
    </source>
</reference>
<dbReference type="EMBL" id="JGZD01000006">
    <property type="protein sequence ID" value="KFI73523.1"/>
    <property type="molecule type" value="Genomic_DNA"/>
</dbReference>
<evidence type="ECO:0000313" key="2">
    <source>
        <dbReference type="Proteomes" id="UP000029014"/>
    </source>
</evidence>
<protein>
    <submittedName>
        <fullName evidence="1">Uncharacterized protein</fullName>
    </submittedName>
</protein>
<comment type="caution">
    <text evidence="1">The sequence shown here is derived from an EMBL/GenBank/DDBJ whole genome shotgun (WGS) entry which is preliminary data.</text>
</comment>
<name>A0A087BR73_9BIFI</name>
<gene>
    <name evidence="1" type="ORF">BMIN_0956</name>
</gene>
<organism evidence="1 2">
    <name type="scientific">Bifidobacterium minimum</name>
    <dbReference type="NCBI Taxonomy" id="1693"/>
    <lineage>
        <taxon>Bacteria</taxon>
        <taxon>Bacillati</taxon>
        <taxon>Actinomycetota</taxon>
        <taxon>Actinomycetes</taxon>
        <taxon>Bifidobacteriales</taxon>
        <taxon>Bifidobacteriaceae</taxon>
        <taxon>Bifidobacterium</taxon>
    </lineage>
</organism>
<sequence length="120" mass="14011">MRYSLNLGQRFESTINRCERGPFRKRPFSNTISVTRLAHISNTAALSQNLIQKESIFKKSKPLRIQNMQINKKLPIIHKSPGKITYMLSINILNALMPSTCFYIRKRILDRPFPYGAIWE</sequence>
<dbReference type="AlphaFoldDB" id="A0A087BR73"/>
<evidence type="ECO:0000313" key="1">
    <source>
        <dbReference type="EMBL" id="KFI73523.1"/>
    </source>
</evidence>
<dbReference type="Proteomes" id="UP000029014">
    <property type="component" value="Unassembled WGS sequence"/>
</dbReference>
<proteinExistence type="predicted"/>